<name>A0ABP9J6J1_9MICO</name>
<feature type="compositionally biased region" description="Pro residues" evidence="1">
    <location>
        <begin position="1"/>
        <end position="20"/>
    </location>
</feature>
<reference evidence="4" key="1">
    <citation type="journal article" date="2019" name="Int. J. Syst. Evol. Microbiol.">
        <title>The Global Catalogue of Microorganisms (GCM) 10K type strain sequencing project: providing services to taxonomists for standard genome sequencing and annotation.</title>
        <authorList>
            <consortium name="The Broad Institute Genomics Platform"/>
            <consortium name="The Broad Institute Genome Sequencing Center for Infectious Disease"/>
            <person name="Wu L."/>
            <person name="Ma J."/>
        </authorList>
    </citation>
    <scope>NUCLEOTIDE SEQUENCE [LARGE SCALE GENOMIC DNA]</scope>
    <source>
        <strain evidence="4">JCM 17687</strain>
    </source>
</reference>
<dbReference type="RefSeq" id="WP_345506577.1">
    <property type="nucleotide sequence ID" value="NZ_BAABIW010000009.1"/>
</dbReference>
<feature type="transmembrane region" description="Helical" evidence="2">
    <location>
        <begin position="39"/>
        <end position="59"/>
    </location>
</feature>
<keyword evidence="2" id="KW-1133">Transmembrane helix</keyword>
<sequence>MSAPTPPPSAGARPSDPPPYAWLDDPAQPFGPVGIRTTVVIGSALGAMGLFGLAFGLFGGDQGRAARLGVGIVFVLIGAVVVRMGTARRAWRTRNPGVDPLAAAVESGANVGSAFGDQSRVGRVGRWLLVAVCAFVTIVMALALRRAVTGETPTSAGAMVVIVLLGLFAAVIGVMAAVRTRPPRG</sequence>
<feature type="transmembrane region" description="Helical" evidence="2">
    <location>
        <begin position="156"/>
        <end position="178"/>
    </location>
</feature>
<comment type="caution">
    <text evidence="3">The sequence shown here is derived from an EMBL/GenBank/DDBJ whole genome shotgun (WGS) entry which is preliminary data.</text>
</comment>
<evidence type="ECO:0000313" key="4">
    <source>
        <dbReference type="Proteomes" id="UP001500427"/>
    </source>
</evidence>
<gene>
    <name evidence="3" type="ORF">GCM10023258_12380</name>
</gene>
<dbReference type="Proteomes" id="UP001500427">
    <property type="component" value="Unassembled WGS sequence"/>
</dbReference>
<evidence type="ECO:0000256" key="1">
    <source>
        <dbReference type="SAM" id="MobiDB-lite"/>
    </source>
</evidence>
<evidence type="ECO:0000256" key="2">
    <source>
        <dbReference type="SAM" id="Phobius"/>
    </source>
</evidence>
<feature type="region of interest" description="Disordered" evidence="1">
    <location>
        <begin position="1"/>
        <end position="23"/>
    </location>
</feature>
<dbReference type="EMBL" id="BAABIW010000009">
    <property type="protein sequence ID" value="GAA5022283.1"/>
    <property type="molecule type" value="Genomic_DNA"/>
</dbReference>
<feature type="transmembrane region" description="Helical" evidence="2">
    <location>
        <begin position="65"/>
        <end position="85"/>
    </location>
</feature>
<keyword evidence="2" id="KW-0472">Membrane</keyword>
<feature type="transmembrane region" description="Helical" evidence="2">
    <location>
        <begin position="127"/>
        <end position="144"/>
    </location>
</feature>
<organism evidence="3 4">
    <name type="scientific">Terrabacter aeriphilus</name>
    <dbReference type="NCBI Taxonomy" id="515662"/>
    <lineage>
        <taxon>Bacteria</taxon>
        <taxon>Bacillati</taxon>
        <taxon>Actinomycetota</taxon>
        <taxon>Actinomycetes</taxon>
        <taxon>Micrococcales</taxon>
        <taxon>Intrasporangiaceae</taxon>
        <taxon>Terrabacter</taxon>
    </lineage>
</organism>
<accession>A0ABP9J6J1</accession>
<protein>
    <submittedName>
        <fullName evidence="3">Uncharacterized protein</fullName>
    </submittedName>
</protein>
<proteinExistence type="predicted"/>
<evidence type="ECO:0000313" key="3">
    <source>
        <dbReference type="EMBL" id="GAA5022283.1"/>
    </source>
</evidence>
<keyword evidence="4" id="KW-1185">Reference proteome</keyword>
<keyword evidence="2" id="KW-0812">Transmembrane</keyword>